<evidence type="ECO:0000259" key="8">
    <source>
        <dbReference type="PROSITE" id="PS50249"/>
    </source>
</evidence>
<dbReference type="PROSITE" id="PS50249">
    <property type="entry name" value="MPN"/>
    <property type="match status" value="1"/>
</dbReference>
<dbReference type="GO" id="GO:0008237">
    <property type="term" value="F:metallopeptidase activity"/>
    <property type="evidence" value="ECO:0007669"/>
    <property type="project" value="UniProtKB-KW"/>
</dbReference>
<evidence type="ECO:0000256" key="2">
    <source>
        <dbReference type="ARBA" id="ARBA00022670"/>
    </source>
</evidence>
<evidence type="ECO:0000256" key="4">
    <source>
        <dbReference type="ARBA" id="ARBA00022801"/>
    </source>
</evidence>
<dbReference type="GO" id="GO:0046872">
    <property type="term" value="F:metal ion binding"/>
    <property type="evidence" value="ECO:0007669"/>
    <property type="project" value="UniProtKB-KW"/>
</dbReference>
<keyword evidence="3" id="KW-0479">Metal-binding</keyword>
<dbReference type="GO" id="GO:0006508">
    <property type="term" value="P:proteolysis"/>
    <property type="evidence" value="ECO:0007669"/>
    <property type="project" value="UniProtKB-KW"/>
</dbReference>
<keyword evidence="5" id="KW-0862">Zinc</keyword>
<dbReference type="InterPro" id="IPR025657">
    <property type="entry name" value="RadC_JAB"/>
</dbReference>
<dbReference type="InterPro" id="IPR046778">
    <property type="entry name" value="UPF0758_N"/>
</dbReference>
<keyword evidence="2" id="KW-0645">Protease</keyword>
<dbReference type="EMBL" id="FOKI01000028">
    <property type="protein sequence ID" value="SFB31628.1"/>
    <property type="molecule type" value="Genomic_DNA"/>
</dbReference>
<dbReference type="NCBIfam" id="TIGR00608">
    <property type="entry name" value="radc"/>
    <property type="match status" value="1"/>
</dbReference>
<dbReference type="OrthoDB" id="9804482at2"/>
<dbReference type="NCBIfam" id="NF000642">
    <property type="entry name" value="PRK00024.1"/>
    <property type="match status" value="1"/>
</dbReference>
<dbReference type="Pfam" id="PF04002">
    <property type="entry name" value="RadC"/>
    <property type="match status" value="1"/>
</dbReference>
<keyword evidence="4" id="KW-0378">Hydrolase</keyword>
<dbReference type="PANTHER" id="PTHR30471:SF3">
    <property type="entry name" value="UPF0758 PROTEIN YEES-RELATED"/>
    <property type="match status" value="1"/>
</dbReference>
<keyword evidence="10" id="KW-1185">Reference proteome</keyword>
<evidence type="ECO:0000256" key="6">
    <source>
        <dbReference type="ARBA" id="ARBA00023049"/>
    </source>
</evidence>
<feature type="domain" description="MPN" evidence="8">
    <location>
        <begin position="106"/>
        <end position="228"/>
    </location>
</feature>
<dbReference type="PROSITE" id="PS01302">
    <property type="entry name" value="UPF0758"/>
    <property type="match status" value="1"/>
</dbReference>
<evidence type="ECO:0000313" key="10">
    <source>
        <dbReference type="Proteomes" id="UP000198619"/>
    </source>
</evidence>
<dbReference type="CDD" id="cd08071">
    <property type="entry name" value="MPN_DUF2466"/>
    <property type="match status" value="1"/>
</dbReference>
<dbReference type="Gene3D" id="3.40.140.10">
    <property type="entry name" value="Cytidine Deaminase, domain 2"/>
    <property type="match status" value="1"/>
</dbReference>
<evidence type="ECO:0000256" key="5">
    <source>
        <dbReference type="ARBA" id="ARBA00022833"/>
    </source>
</evidence>
<evidence type="ECO:0000313" key="9">
    <source>
        <dbReference type="EMBL" id="SFB31628.1"/>
    </source>
</evidence>
<protein>
    <submittedName>
        <fullName evidence="9">DNA replication and repair protein RadC</fullName>
    </submittedName>
</protein>
<dbReference type="STRING" id="84698.SAMN04488528_102845"/>
<dbReference type="Pfam" id="PF20582">
    <property type="entry name" value="UPF0758_N"/>
    <property type="match status" value="1"/>
</dbReference>
<dbReference type="RefSeq" id="WP_090042431.1">
    <property type="nucleotide sequence ID" value="NZ_FOKI01000028.1"/>
</dbReference>
<organism evidence="9 10">
    <name type="scientific">Clostridium frigidicarnis</name>
    <dbReference type="NCBI Taxonomy" id="84698"/>
    <lineage>
        <taxon>Bacteria</taxon>
        <taxon>Bacillati</taxon>
        <taxon>Bacillota</taxon>
        <taxon>Clostridia</taxon>
        <taxon>Eubacteriales</taxon>
        <taxon>Clostridiaceae</taxon>
        <taxon>Clostridium</taxon>
    </lineage>
</organism>
<evidence type="ECO:0000256" key="3">
    <source>
        <dbReference type="ARBA" id="ARBA00022723"/>
    </source>
</evidence>
<evidence type="ECO:0000256" key="7">
    <source>
        <dbReference type="RuleBase" id="RU003797"/>
    </source>
</evidence>
<keyword evidence="6" id="KW-0482">Metalloprotease</keyword>
<comment type="similarity">
    <text evidence="1 7">Belongs to the UPF0758 family.</text>
</comment>
<evidence type="ECO:0000256" key="1">
    <source>
        <dbReference type="ARBA" id="ARBA00010243"/>
    </source>
</evidence>
<sequence>MSTNLKITDLPIQERPREKLVKYGADTLSNAELLAIILRSGTKNENVVELSNRILKEYKGLNSLLKLNYKDLTSLKGIKNAKATQLMAMIELFKRFNSFKSGESNRITCPKDVANLVKNEMSMLDQEVLKILVLNTKNIVISDKNVFKGSLNSSIVHPREIFKEVITKNGASFIICHNHPSGDVTPSKEDINVTIRLKECGKIFGIELIDHIIIGSGDYLSLREKSLL</sequence>
<reference evidence="9 10" key="1">
    <citation type="submission" date="2016-10" db="EMBL/GenBank/DDBJ databases">
        <authorList>
            <person name="de Groot N.N."/>
        </authorList>
    </citation>
    <scope>NUCLEOTIDE SEQUENCE [LARGE SCALE GENOMIC DNA]</scope>
    <source>
        <strain evidence="9 10">DSM 12271</strain>
    </source>
</reference>
<dbReference type="Proteomes" id="UP000198619">
    <property type="component" value="Unassembled WGS sequence"/>
</dbReference>
<accession>A0A1I1A4W7</accession>
<name>A0A1I1A4W7_9CLOT</name>
<gene>
    <name evidence="9" type="ORF">SAMN04488528_102845</name>
</gene>
<proteinExistence type="inferred from homology"/>
<dbReference type="InterPro" id="IPR001405">
    <property type="entry name" value="UPF0758"/>
</dbReference>
<dbReference type="InterPro" id="IPR020891">
    <property type="entry name" value="UPF0758_CS"/>
</dbReference>
<dbReference type="PANTHER" id="PTHR30471">
    <property type="entry name" value="DNA REPAIR PROTEIN RADC"/>
    <property type="match status" value="1"/>
</dbReference>
<dbReference type="AlphaFoldDB" id="A0A1I1A4W7"/>
<dbReference type="InterPro" id="IPR037518">
    <property type="entry name" value="MPN"/>
</dbReference>